<dbReference type="GO" id="GO:0042853">
    <property type="term" value="P:L-alanine catabolic process"/>
    <property type="evidence" value="ECO:0007669"/>
    <property type="project" value="UniProtKB-UniPathway"/>
</dbReference>
<dbReference type="eggNOG" id="KOG0258">
    <property type="taxonomic scope" value="Eukaryota"/>
</dbReference>
<comment type="caution">
    <text evidence="8">The sequence shown here is derived from an EMBL/GenBank/DDBJ whole genome shotgun (WGS) entry which is preliminary data.</text>
</comment>
<evidence type="ECO:0000313" key="8">
    <source>
        <dbReference type="EMBL" id="CCH44269.1"/>
    </source>
</evidence>
<sequence length="533" mass="59936">MILGKTKNSINIRNISSSKLLTKSPPGALYYNNNNSSINNMTRLNQLKYNNYSSFIPADKLSQKDLNQKAIETEYAVRGLIPIKAEELREKLKNHPDSLPFKEIINANIGNPQQLKQKPLTFYRSILSILQNPKLLESDEFSKDVKTRSKILLNKIGSLGAYSHSQGVPYIREQVAHFITKRDNGVPAHPENIYLTGGASDAVKSVFEVLLDGTKESGVLIPIPQYPLYTAQITLKNATPISYYLNESDNWSTNPEEIENLVLDSKKFGIKPKILVVINPGNPTGAILSKSHIEDILTIAAKYGIVVIADEVYQENIFEGKFHSFKEVLADLQNKHGDLYDNVQLVSLHSTSKGVTGECGQRGGYMECIGFKPEVHEIFLKLASISLCSVVSGQALVELMVNPPKKGDESYELDQKERLSLHESYKFKANSLYDKFSSLENIEVLKPQGAMYLFPQIFLTPGMINRAKELNLKPDEYYCLELLQHTGICVVPGSGFGQVEGTFHVRTTFLPPGDEWIDQWAQFHKDFFKKYHN</sequence>
<dbReference type="PANTHER" id="PTHR11751">
    <property type="entry name" value="ALANINE AMINOTRANSFERASE"/>
    <property type="match status" value="1"/>
</dbReference>
<comment type="similarity">
    <text evidence="6">Belongs to the class-I pyridoxal-phosphate-dependent aminotransferase family. Alanine aminotransferase subfamily.</text>
</comment>
<evidence type="ECO:0000256" key="1">
    <source>
        <dbReference type="ARBA" id="ARBA00001933"/>
    </source>
</evidence>
<dbReference type="FunFam" id="3.40.640.10:FF:000012">
    <property type="entry name" value="alanine aminotransferase 2"/>
    <property type="match status" value="1"/>
</dbReference>
<dbReference type="FunCoup" id="K0KSH2">
    <property type="interactions" value="525"/>
</dbReference>
<evidence type="ECO:0000313" key="9">
    <source>
        <dbReference type="Proteomes" id="UP000009328"/>
    </source>
</evidence>
<evidence type="ECO:0000256" key="6">
    <source>
        <dbReference type="ARBA" id="ARBA00025785"/>
    </source>
</evidence>
<dbReference type="InterPro" id="IPR015421">
    <property type="entry name" value="PyrdxlP-dep_Trfase_major"/>
</dbReference>
<keyword evidence="4 8" id="KW-0808">Transferase</keyword>
<keyword evidence="5" id="KW-0663">Pyridoxal phosphate</keyword>
<feature type="domain" description="Aminotransferase class I/classII large" evidence="7">
    <location>
        <begin position="144"/>
        <end position="509"/>
    </location>
</feature>
<dbReference type="GO" id="GO:0030170">
    <property type="term" value="F:pyridoxal phosphate binding"/>
    <property type="evidence" value="ECO:0007669"/>
    <property type="project" value="InterPro"/>
</dbReference>
<dbReference type="InterPro" id="IPR015422">
    <property type="entry name" value="PyrdxlP-dep_Trfase_small"/>
</dbReference>
<dbReference type="UniPathway" id="UPA00528">
    <property type="reaction ID" value="UER00586"/>
</dbReference>
<organism evidence="8 9">
    <name type="scientific">Wickerhamomyces ciferrii (strain ATCC 14091 / BCRC 22168 / CBS 111 / JCM 3599 / NBRC 0793 / NRRL Y-1031 F-60-10)</name>
    <name type="common">Yeast</name>
    <name type="synonym">Pichia ciferrii</name>
    <dbReference type="NCBI Taxonomy" id="1206466"/>
    <lineage>
        <taxon>Eukaryota</taxon>
        <taxon>Fungi</taxon>
        <taxon>Dikarya</taxon>
        <taxon>Ascomycota</taxon>
        <taxon>Saccharomycotina</taxon>
        <taxon>Saccharomycetes</taxon>
        <taxon>Phaffomycetales</taxon>
        <taxon>Wickerhamomycetaceae</taxon>
        <taxon>Wickerhamomyces</taxon>
    </lineage>
</organism>
<evidence type="ECO:0000256" key="3">
    <source>
        <dbReference type="ARBA" id="ARBA00022576"/>
    </source>
</evidence>
<reference evidence="8 9" key="1">
    <citation type="journal article" date="2012" name="Eukaryot. Cell">
        <title>Draft genome sequence of Wickerhamomyces ciferrii NRRL Y-1031 F-60-10.</title>
        <authorList>
            <person name="Schneider J."/>
            <person name="Andrea H."/>
            <person name="Blom J."/>
            <person name="Jaenicke S."/>
            <person name="Ruckert C."/>
            <person name="Schorsch C."/>
            <person name="Szczepanowski R."/>
            <person name="Farwick M."/>
            <person name="Goesmann A."/>
            <person name="Puhler A."/>
            <person name="Schaffer S."/>
            <person name="Tauch A."/>
            <person name="Kohler T."/>
            <person name="Brinkrolf K."/>
        </authorList>
    </citation>
    <scope>NUCLEOTIDE SEQUENCE [LARGE SCALE GENOMIC DNA]</scope>
    <source>
        <strain evidence="9">ATCC 14091 / BCRC 22168 / CBS 111 / JCM 3599 / NBRC 0793 / NRRL Y-1031 F-60-10</strain>
    </source>
</reference>
<evidence type="ECO:0000256" key="4">
    <source>
        <dbReference type="ARBA" id="ARBA00022679"/>
    </source>
</evidence>
<dbReference type="Pfam" id="PF00155">
    <property type="entry name" value="Aminotran_1_2"/>
    <property type="match status" value="1"/>
</dbReference>
<comment type="cofactor">
    <cofactor evidence="1">
        <name>pyridoxal 5'-phosphate</name>
        <dbReference type="ChEBI" id="CHEBI:597326"/>
    </cofactor>
</comment>
<dbReference type="InParanoid" id="K0KSH2"/>
<dbReference type="CDD" id="cd00609">
    <property type="entry name" value="AAT_like"/>
    <property type="match status" value="1"/>
</dbReference>
<dbReference type="HOGENOM" id="CLU_014254_3_0_1"/>
<dbReference type="Proteomes" id="UP000009328">
    <property type="component" value="Unassembled WGS sequence"/>
</dbReference>
<comment type="subunit">
    <text evidence="2">Homodimer.</text>
</comment>
<dbReference type="AlphaFoldDB" id="K0KSH2"/>
<keyword evidence="3 8" id="KW-0032">Aminotransferase</keyword>
<dbReference type="SUPFAM" id="SSF53383">
    <property type="entry name" value="PLP-dependent transferases"/>
    <property type="match status" value="1"/>
</dbReference>
<dbReference type="STRING" id="1206466.K0KSH2"/>
<dbReference type="PANTHER" id="PTHR11751:SF29">
    <property type="entry name" value="ALANINE TRANSAMINASE"/>
    <property type="match status" value="1"/>
</dbReference>
<dbReference type="InterPro" id="IPR015424">
    <property type="entry name" value="PyrdxlP-dep_Trfase"/>
</dbReference>
<dbReference type="GO" id="GO:0004021">
    <property type="term" value="F:L-alanine:2-oxoglutarate aminotransferase activity"/>
    <property type="evidence" value="ECO:0007669"/>
    <property type="project" value="UniProtKB-EC"/>
</dbReference>
<dbReference type="InterPro" id="IPR004839">
    <property type="entry name" value="Aminotransferase_I/II_large"/>
</dbReference>
<accession>K0KSH2</accession>
<dbReference type="FunFam" id="3.90.1150.10:FF:000151">
    <property type="entry name" value="Alanine aminotransferase 2"/>
    <property type="match status" value="1"/>
</dbReference>
<dbReference type="EMBL" id="CAIF01000116">
    <property type="protein sequence ID" value="CCH44269.1"/>
    <property type="molecule type" value="Genomic_DNA"/>
</dbReference>
<proteinExistence type="inferred from homology"/>
<keyword evidence="9" id="KW-1185">Reference proteome</keyword>
<protein>
    <submittedName>
        <fullName evidence="8">Alanine aminotransferase</fullName>
        <ecNumber evidence="8">2.6.1.2</ecNumber>
    </submittedName>
</protein>
<dbReference type="EC" id="2.6.1.2" evidence="8"/>
<evidence type="ECO:0000256" key="5">
    <source>
        <dbReference type="ARBA" id="ARBA00022898"/>
    </source>
</evidence>
<evidence type="ECO:0000256" key="2">
    <source>
        <dbReference type="ARBA" id="ARBA00011738"/>
    </source>
</evidence>
<name>K0KSH2_WICCF</name>
<dbReference type="Gene3D" id="3.40.640.10">
    <property type="entry name" value="Type I PLP-dependent aspartate aminotransferase-like (Major domain)"/>
    <property type="match status" value="1"/>
</dbReference>
<dbReference type="Gene3D" id="3.90.1150.10">
    <property type="entry name" value="Aspartate Aminotransferase, domain 1"/>
    <property type="match status" value="1"/>
</dbReference>
<evidence type="ECO:0000259" key="7">
    <source>
        <dbReference type="Pfam" id="PF00155"/>
    </source>
</evidence>
<gene>
    <name evidence="8" type="ORF">BN7_3830</name>
</gene>
<dbReference type="InterPro" id="IPR045088">
    <property type="entry name" value="ALAT1/2-like"/>
</dbReference>
<dbReference type="Gene3D" id="1.10.287.1970">
    <property type="match status" value="1"/>
</dbReference>